<evidence type="ECO:0000313" key="2">
    <source>
        <dbReference type="Proteomes" id="UP000675920"/>
    </source>
</evidence>
<dbReference type="AlphaFoldDB" id="A0A8B6X2J9"/>
<protein>
    <submittedName>
        <fullName evidence="3">MaoC family dehydratase</fullName>
    </submittedName>
</protein>
<dbReference type="CDD" id="cd03441">
    <property type="entry name" value="R_hydratase_like"/>
    <property type="match status" value="1"/>
</dbReference>
<accession>A0A8B6X2J9</accession>
<reference evidence="3" key="1">
    <citation type="journal article" date="2004" name="BMC Bioinformatics">
        <title>The Hotdog fold: wrapping up a superfamily of thioesterases and dehydratases.</title>
        <authorList>
            <person name="Dillon S.C."/>
            <person name="Bateman A."/>
        </authorList>
    </citation>
    <scope>NUCLEOTIDE SEQUENCE</scope>
</reference>
<dbReference type="RefSeq" id="WP_028310868.1">
    <property type="nucleotide sequence ID" value="NZ_AXWS01000008.1"/>
</dbReference>
<name>A0A8B6X2J9_9BURK</name>
<dbReference type="InterPro" id="IPR029069">
    <property type="entry name" value="HotDog_dom_sf"/>
</dbReference>
<dbReference type="InterPro" id="IPR052342">
    <property type="entry name" value="MCH/BMMD"/>
</dbReference>
<reference evidence="3" key="2">
    <citation type="submission" date="2025-08" db="UniProtKB">
        <authorList>
            <consortium name="RefSeq"/>
        </authorList>
    </citation>
    <scope>IDENTIFICATION</scope>
</reference>
<dbReference type="InterPro" id="IPR002539">
    <property type="entry name" value="MaoC-like_dom"/>
</dbReference>
<dbReference type="OrthoDB" id="9800237at2"/>
<proteinExistence type="predicted"/>
<dbReference type="Pfam" id="PF01575">
    <property type="entry name" value="MaoC_dehydratas"/>
    <property type="match status" value="1"/>
</dbReference>
<feature type="domain" description="MaoC-like" evidence="1">
    <location>
        <begin position="24"/>
        <end position="119"/>
    </location>
</feature>
<dbReference type="PANTHER" id="PTHR43664:SF1">
    <property type="entry name" value="BETA-METHYLMALYL-COA DEHYDRATASE"/>
    <property type="match status" value="1"/>
</dbReference>
<keyword evidence="2" id="KW-1185">Reference proteome</keyword>
<evidence type="ECO:0000259" key="1">
    <source>
        <dbReference type="Pfam" id="PF01575"/>
    </source>
</evidence>
<evidence type="ECO:0000313" key="3">
    <source>
        <dbReference type="RefSeq" id="WP_028310868.1"/>
    </source>
</evidence>
<dbReference type="Proteomes" id="UP000675920">
    <property type="component" value="Unplaced"/>
</dbReference>
<dbReference type="PANTHER" id="PTHR43664">
    <property type="entry name" value="MONOAMINE OXIDASE-RELATED"/>
    <property type="match status" value="1"/>
</dbReference>
<organism evidence="2 3">
    <name type="scientific">Derxia gummosa DSM 723</name>
    <dbReference type="NCBI Taxonomy" id="1121388"/>
    <lineage>
        <taxon>Bacteria</taxon>
        <taxon>Pseudomonadati</taxon>
        <taxon>Pseudomonadota</taxon>
        <taxon>Betaproteobacteria</taxon>
        <taxon>Burkholderiales</taxon>
        <taxon>Alcaligenaceae</taxon>
        <taxon>Derxia</taxon>
    </lineage>
</organism>
<dbReference type="Gene3D" id="3.10.129.10">
    <property type="entry name" value="Hotdog Thioesterase"/>
    <property type="match status" value="1"/>
</dbReference>
<dbReference type="SUPFAM" id="SSF54637">
    <property type="entry name" value="Thioesterase/thiol ester dehydrase-isomerase"/>
    <property type="match status" value="1"/>
</dbReference>
<sequence length="157" mass="17559">MTSTASATPERYWDDAREGDSCLSPEYAVTEARINAYAELTGDFTPVHVDEAYAKTTPFGTRVAHGLFGLSIADGLKTQSDYRFVPGMSLGWTWDFLLPIRIDDVVRVRFTVGTMRLSKSRPGWGIVVLPSELINQHGEVVQRGEHRLMIPRRPGTF</sequence>